<dbReference type="SUPFAM" id="SSF48264">
    <property type="entry name" value="Cytochrome P450"/>
    <property type="match status" value="1"/>
</dbReference>
<comment type="caution">
    <text evidence="2">The sequence shown here is derived from an EMBL/GenBank/DDBJ whole genome shotgun (WGS) entry which is preliminary data.</text>
</comment>
<dbReference type="PANTHER" id="PTHR46696">
    <property type="entry name" value="P450, PUTATIVE (EUROFUNG)-RELATED"/>
    <property type="match status" value="1"/>
</dbReference>
<organism evidence="2 3">
    <name type="scientific">Streptomyces albipurpureus</name>
    <dbReference type="NCBI Taxonomy" id="2897419"/>
    <lineage>
        <taxon>Bacteria</taxon>
        <taxon>Bacillati</taxon>
        <taxon>Actinomycetota</taxon>
        <taxon>Actinomycetes</taxon>
        <taxon>Kitasatosporales</taxon>
        <taxon>Streptomycetaceae</taxon>
        <taxon>Streptomyces</taxon>
    </lineage>
</organism>
<dbReference type="Gene3D" id="1.10.630.10">
    <property type="entry name" value="Cytochrome P450"/>
    <property type="match status" value="1"/>
</dbReference>
<dbReference type="InterPro" id="IPR001128">
    <property type="entry name" value="Cyt_P450"/>
</dbReference>
<dbReference type="PANTHER" id="PTHR46696:SF1">
    <property type="entry name" value="CYTOCHROME P450 YJIB-RELATED"/>
    <property type="match status" value="1"/>
</dbReference>
<sequence length="430" mass="46638">MPVKSLLDEFKQITRAVGNDAHRFTEQVTILFQDLLLAHPQKAFQALRVVKPVLVYRDAAIVTRFHDVVEVLTHDREFTVDMYGPPMQKITGDFILGLNQGPAYERGSSLLRLAFRQSDAPRVADLAAETAGRLVAEVLPSGRVDVVRDICDRVPAALVAQYLGVAGPDEPTLIEWSRVLFAEMFVNLTHDGVIAEQAAVATAGIQPHVDALVAGRRAALAGGEPARDTVLDRLLRQQALGSQALTDAEIRSNLIGLLVGMIPTISKASALAVDALLDRPMEWAAACSAARAGDHPLFARYVDEAMRLSPQTAGLIRRTVTDYRIARGTHHETLVPAGTYVFAATQSAMLDGSVVTDPTEFRIDRPASDYLHYGAGLHTCFGRFLNRLVIPAIVKAVLSIEGVRRQPGAAGELAIDGNFPTSMVLTFPRL</sequence>
<reference evidence="2" key="1">
    <citation type="submission" date="2022-06" db="EMBL/GenBank/DDBJ databases">
        <title>Genome public.</title>
        <authorList>
            <person name="Sun Q."/>
        </authorList>
    </citation>
    <scope>NUCLEOTIDE SEQUENCE</scope>
    <source>
        <strain evidence="2">CWNU-1</strain>
    </source>
</reference>
<evidence type="ECO:0000313" key="2">
    <source>
        <dbReference type="EMBL" id="MCM2387203.1"/>
    </source>
</evidence>
<proteinExistence type="inferred from homology"/>
<keyword evidence="3" id="KW-1185">Reference proteome</keyword>
<dbReference type="EMBL" id="JAMQAW010000002">
    <property type="protein sequence ID" value="MCM2387203.1"/>
    <property type="molecule type" value="Genomic_DNA"/>
</dbReference>
<protein>
    <submittedName>
        <fullName evidence="2">Cytochrome P450</fullName>
    </submittedName>
</protein>
<accession>A0ABT0UID6</accession>
<dbReference type="Pfam" id="PF00067">
    <property type="entry name" value="p450"/>
    <property type="match status" value="1"/>
</dbReference>
<dbReference type="InterPro" id="IPR002397">
    <property type="entry name" value="Cyt_P450_B"/>
</dbReference>
<comment type="similarity">
    <text evidence="1">Belongs to the cytochrome P450 family.</text>
</comment>
<dbReference type="RefSeq" id="WP_250917554.1">
    <property type="nucleotide sequence ID" value="NZ_JAMQAW010000002.1"/>
</dbReference>
<dbReference type="Proteomes" id="UP001431429">
    <property type="component" value="Unassembled WGS sequence"/>
</dbReference>
<name>A0ABT0UID6_9ACTN</name>
<gene>
    <name evidence="2" type="ORF">NBG84_02555</name>
</gene>
<evidence type="ECO:0000256" key="1">
    <source>
        <dbReference type="ARBA" id="ARBA00010617"/>
    </source>
</evidence>
<dbReference type="PRINTS" id="PR00359">
    <property type="entry name" value="BP450"/>
</dbReference>
<dbReference type="InterPro" id="IPR036396">
    <property type="entry name" value="Cyt_P450_sf"/>
</dbReference>
<evidence type="ECO:0000313" key="3">
    <source>
        <dbReference type="Proteomes" id="UP001431429"/>
    </source>
</evidence>